<accession>A0A4Q0I8E4</accession>
<reference evidence="2" key="1">
    <citation type="submission" date="2018-11" db="EMBL/GenBank/DDBJ databases">
        <title>Genome sequencing of a novel mesophilic and cellulolytic organism within the genus Hungateiclostridium.</title>
        <authorList>
            <person name="Rettenmaier R."/>
            <person name="Liebl W."/>
            <person name="Zverlov V."/>
        </authorList>
    </citation>
    <scope>NUCLEOTIDE SEQUENCE [LARGE SCALE GENOMIC DNA]</scope>
    <source>
        <strain evidence="2">N2K1</strain>
    </source>
</reference>
<evidence type="ECO:0000313" key="2">
    <source>
        <dbReference type="Proteomes" id="UP000289166"/>
    </source>
</evidence>
<name>A0A4Q0I8E4_9FIRM</name>
<evidence type="ECO:0000313" key="1">
    <source>
        <dbReference type="EMBL" id="RXE60734.1"/>
    </source>
</evidence>
<comment type="caution">
    <text evidence="1">The sequence shown here is derived from an EMBL/GenBank/DDBJ whole genome shotgun (WGS) entry which is preliminary data.</text>
</comment>
<proteinExistence type="predicted"/>
<keyword evidence="2" id="KW-1185">Reference proteome</keyword>
<dbReference type="EMBL" id="RLII01000001">
    <property type="protein sequence ID" value="RXE60734.1"/>
    <property type="molecule type" value="Genomic_DNA"/>
</dbReference>
<dbReference type="InterPro" id="IPR043519">
    <property type="entry name" value="NT_sf"/>
</dbReference>
<dbReference type="InterPro" id="IPR007344">
    <property type="entry name" value="GrpB/CoaE"/>
</dbReference>
<organism evidence="1 2">
    <name type="scientific">Acetivibrio mesophilus</name>
    <dbReference type="NCBI Taxonomy" id="2487273"/>
    <lineage>
        <taxon>Bacteria</taxon>
        <taxon>Bacillati</taxon>
        <taxon>Bacillota</taxon>
        <taxon>Clostridia</taxon>
        <taxon>Eubacteriales</taxon>
        <taxon>Oscillospiraceae</taxon>
        <taxon>Acetivibrio</taxon>
    </lineage>
</organism>
<dbReference type="Pfam" id="PF04229">
    <property type="entry name" value="GrpB"/>
    <property type="match status" value="1"/>
</dbReference>
<protein>
    <submittedName>
        <fullName evidence="1">GrpB family protein</fullName>
    </submittedName>
</protein>
<dbReference type="PANTHER" id="PTHR34822">
    <property type="entry name" value="GRPB DOMAIN PROTEIN (AFU_ORTHOLOGUE AFUA_1G01530)"/>
    <property type="match status" value="1"/>
</dbReference>
<gene>
    <name evidence="1" type="ORF">EFD62_02105</name>
</gene>
<dbReference type="Proteomes" id="UP000289166">
    <property type="component" value="Unassembled WGS sequence"/>
</dbReference>
<dbReference type="PANTHER" id="PTHR34822:SF1">
    <property type="entry name" value="GRPB FAMILY PROTEIN"/>
    <property type="match status" value="1"/>
</dbReference>
<dbReference type="SUPFAM" id="SSF81301">
    <property type="entry name" value="Nucleotidyltransferase"/>
    <property type="match status" value="1"/>
</dbReference>
<dbReference type="Gene3D" id="3.30.460.10">
    <property type="entry name" value="Beta Polymerase, domain 2"/>
    <property type="match status" value="1"/>
</dbReference>
<dbReference type="RefSeq" id="WP_069194519.1">
    <property type="nucleotide sequence ID" value="NZ_RLII01000001.1"/>
</dbReference>
<sequence>MRKPLSEMTLRELWQLFPIQLTEHKECWKDWYREEKEFLSSFLPKNVQIHHIGSTSINGIWAKPIIDILVEARPVEHQAIYELLLRNGYLCMDQSQNRMDFNKGYTPDGFADRVFHLHLRNFGDNDELYFRDYLREHLEIAKEYENLKLSLWKKFEFDRNGYTKMKTDFIRKYTNMAVEKYGEGKY</sequence>
<dbReference type="AlphaFoldDB" id="A0A4Q0I8E4"/>
<dbReference type="OrthoDB" id="9799092at2"/>